<dbReference type="FunFam" id="1.20.1070.10:FF:000269">
    <property type="entry name" value="C3a anaphylatoxin chemotactic receptor"/>
    <property type="match status" value="1"/>
</dbReference>
<keyword evidence="8 19" id="KW-1133">Transmembrane helix</keyword>
<evidence type="ECO:0000256" key="2">
    <source>
        <dbReference type="ARBA" id="ARBA00022343"/>
    </source>
</evidence>
<feature type="transmembrane region" description="Helical" evidence="19">
    <location>
        <begin position="94"/>
        <end position="115"/>
    </location>
</feature>
<dbReference type="GO" id="GO:0007200">
    <property type="term" value="P:phospholipase C-activating G protein-coupled receptor signaling pathway"/>
    <property type="evidence" value="ECO:0000318"/>
    <property type="project" value="GO_Central"/>
</dbReference>
<dbReference type="Gene3D" id="1.20.1070.10">
    <property type="entry name" value="Rhodopsin 7-helix transmembrane proteins"/>
    <property type="match status" value="2"/>
</dbReference>
<dbReference type="PROSITE" id="PS00237">
    <property type="entry name" value="G_PROTEIN_RECEP_F1_1"/>
    <property type="match status" value="1"/>
</dbReference>
<evidence type="ECO:0000256" key="16">
    <source>
        <dbReference type="ARBA" id="ARBA00025736"/>
    </source>
</evidence>
<keyword evidence="13" id="KW-0325">Glycoprotein</keyword>
<evidence type="ECO:0000256" key="7">
    <source>
        <dbReference type="ARBA" id="ARBA00022692"/>
    </source>
</evidence>
<evidence type="ECO:0000256" key="8">
    <source>
        <dbReference type="ARBA" id="ARBA00022989"/>
    </source>
</evidence>
<evidence type="ECO:0000256" key="6">
    <source>
        <dbReference type="ARBA" id="ARBA00022641"/>
    </source>
</evidence>
<comment type="subcellular location">
    <subcellularLocation>
        <location evidence="1">Cell membrane</location>
        <topology evidence="1">Multi-pass membrane protein</topology>
    </subcellularLocation>
</comment>
<feature type="transmembrane region" description="Helical" evidence="19">
    <location>
        <begin position="135"/>
        <end position="157"/>
    </location>
</feature>
<evidence type="ECO:0000256" key="9">
    <source>
        <dbReference type="ARBA" id="ARBA00023040"/>
    </source>
</evidence>
<keyword evidence="4" id="KW-0145">Chemotaxis</keyword>
<dbReference type="Pfam" id="PF00001">
    <property type="entry name" value="7tm_1"/>
    <property type="match status" value="2"/>
</dbReference>
<dbReference type="GO" id="GO:0002430">
    <property type="term" value="P:complement receptor mediated signaling pathway"/>
    <property type="evidence" value="ECO:0000318"/>
    <property type="project" value="GO_Central"/>
</dbReference>
<dbReference type="GO" id="GO:0004930">
    <property type="term" value="F:G protein-coupled receptor activity"/>
    <property type="evidence" value="ECO:0000318"/>
    <property type="project" value="GO_Central"/>
</dbReference>
<comment type="function">
    <text evidence="15">Receptor for the chemotactic and inflammatory peptide anaphylatoxin C3a. This receptor stimulates chemotaxis, granule enzyme release and superoxide anion production.</text>
</comment>
<accession>A0A6I8NUY8</accession>
<dbReference type="PRINTS" id="PR00237">
    <property type="entry name" value="GPCRRHODOPSN"/>
</dbReference>
<keyword evidence="7 18" id="KW-0812">Transmembrane</keyword>
<dbReference type="InterPro" id="IPR002234">
    <property type="entry name" value="Anphylx_rcpt_C3a/C5a1-2"/>
</dbReference>
<dbReference type="OMA" id="MCGYNFG"/>
<dbReference type="PANTHER" id="PTHR24225">
    <property type="entry name" value="CHEMOTACTIC RECEPTOR"/>
    <property type="match status" value="1"/>
</dbReference>
<sequence>FTGEDADTNSPLQRGHSLPQLLSMVILSFTLVLGLLGNGLVLWVAGWKMQRTVTTIWFLHLTAADLLCCLSLPFSLAHLALGGHWPHGQLLCKLVPATIILNMFASVFLLTAISLDRCLLVTRPVWCQNHRGVRVATAVCGAAWVLASVLCLPVLLYRETYVDGPLWRCGYIFDHHASKDGLEDNDLLGFSNSSPPTPEMDDPGTLDIPLRARDALLTGSVWLLGPSLPWGPLDTEAGHPSAIPNPDLSLDPGGPRGDLLPTGMPSQSPDELDLVMDSWDELIKIYTAQSQVPGPLVAMTLTRLSLGFLVPLAIMVACYSVTVIRVQGSRFAVGQTRTFWLAARVVAAFFACWAPYHLVGVLSLLATPNSPLDHALATWDPLTHALASANSCINPLLYALAARDFRVRARLSLRSILEAAFSEGLSHFSTCPPSQSDVLSIDPLGPEV</sequence>
<evidence type="ECO:0000256" key="11">
    <source>
        <dbReference type="ARBA" id="ARBA00023157"/>
    </source>
</evidence>
<evidence type="ECO:0000256" key="15">
    <source>
        <dbReference type="ARBA" id="ARBA00025640"/>
    </source>
</evidence>
<dbReference type="PROSITE" id="PS50262">
    <property type="entry name" value="G_PROTEIN_RECEP_F1_2"/>
    <property type="match status" value="1"/>
</dbReference>
<dbReference type="InterPro" id="IPR017452">
    <property type="entry name" value="GPCR_Rhodpsn_7TM"/>
</dbReference>
<evidence type="ECO:0000256" key="10">
    <source>
        <dbReference type="ARBA" id="ARBA00023136"/>
    </source>
</evidence>
<proteinExistence type="inferred from homology"/>
<evidence type="ECO:0000256" key="5">
    <source>
        <dbReference type="ARBA" id="ARBA00022553"/>
    </source>
</evidence>
<keyword evidence="11" id="KW-1015">Disulfide bond</keyword>
<name>A0A6I8NUY8_ORNAN</name>
<feature type="domain" description="G-protein coupled receptors family 1 profile" evidence="20">
    <location>
        <begin position="37"/>
        <end position="398"/>
    </location>
</feature>
<dbReference type="PANTHER" id="PTHR24225:SF28">
    <property type="entry name" value="C3A ANAPHYLATOXIN CHEMOTACTIC RECEPTOR"/>
    <property type="match status" value="1"/>
</dbReference>
<keyword evidence="9 18" id="KW-0297">G-protein coupled receptor</keyword>
<evidence type="ECO:0000256" key="14">
    <source>
        <dbReference type="ARBA" id="ARBA00023224"/>
    </source>
</evidence>
<dbReference type="FunCoup" id="A0A6I8NUY8">
    <property type="interactions" value="432"/>
</dbReference>
<feature type="transmembrane region" description="Helical" evidence="19">
    <location>
        <begin position="20"/>
        <end position="44"/>
    </location>
</feature>
<dbReference type="AlphaFoldDB" id="A0A6I8NUY8"/>
<evidence type="ECO:0000256" key="17">
    <source>
        <dbReference type="ARBA" id="ARBA00025827"/>
    </source>
</evidence>
<comment type="similarity">
    <text evidence="16">Belongs to the chemokine-like receptor (CMKLR) family.</text>
</comment>
<feature type="transmembrane region" description="Helical" evidence="19">
    <location>
        <begin position="382"/>
        <end position="401"/>
    </location>
</feature>
<dbReference type="GO" id="GO:0007204">
    <property type="term" value="P:positive regulation of cytosolic calcium ion concentration"/>
    <property type="evidence" value="ECO:0000318"/>
    <property type="project" value="GO_Central"/>
</dbReference>
<dbReference type="GO" id="GO:0004876">
    <property type="term" value="F:complement component C3a receptor activity"/>
    <property type="evidence" value="ECO:0000318"/>
    <property type="project" value="GO_Central"/>
</dbReference>
<evidence type="ECO:0000256" key="19">
    <source>
        <dbReference type="SAM" id="Phobius"/>
    </source>
</evidence>
<feature type="transmembrane region" description="Helical" evidence="19">
    <location>
        <begin position="56"/>
        <end position="74"/>
    </location>
</feature>
<dbReference type="InterPro" id="IPR001644">
    <property type="entry name" value="Anaphtx_C3AR1"/>
</dbReference>
<reference evidence="21" key="2">
    <citation type="submission" date="2025-09" db="UniProtKB">
        <authorList>
            <consortium name="Ensembl"/>
        </authorList>
    </citation>
    <scope>IDENTIFICATION</scope>
    <source>
        <strain evidence="21">Glennie</strain>
    </source>
</reference>
<organism evidence="21 22">
    <name type="scientific">Ornithorhynchus anatinus</name>
    <name type="common">Duckbill platypus</name>
    <dbReference type="NCBI Taxonomy" id="9258"/>
    <lineage>
        <taxon>Eukaryota</taxon>
        <taxon>Metazoa</taxon>
        <taxon>Chordata</taxon>
        <taxon>Craniata</taxon>
        <taxon>Vertebrata</taxon>
        <taxon>Euteleostomi</taxon>
        <taxon>Mammalia</taxon>
        <taxon>Monotremata</taxon>
        <taxon>Ornithorhynchidae</taxon>
        <taxon>Ornithorhynchus</taxon>
    </lineage>
</organism>
<dbReference type="Proteomes" id="UP000002279">
    <property type="component" value="Unplaced"/>
</dbReference>
<dbReference type="GO" id="GO:0004878">
    <property type="term" value="F:complement component C5a receptor activity"/>
    <property type="evidence" value="ECO:0000318"/>
    <property type="project" value="GO_Central"/>
</dbReference>
<evidence type="ECO:0000256" key="4">
    <source>
        <dbReference type="ARBA" id="ARBA00022500"/>
    </source>
</evidence>
<comment type="subunit">
    <text evidence="17">Interacts with VGF-derived peptide TLQP-21.</text>
</comment>
<dbReference type="InterPro" id="IPR000826">
    <property type="entry name" value="Formyl_rcpt-rel"/>
</dbReference>
<dbReference type="GO" id="GO:0006954">
    <property type="term" value="P:inflammatory response"/>
    <property type="evidence" value="ECO:0000318"/>
    <property type="project" value="GO_Central"/>
</dbReference>
<evidence type="ECO:0000259" key="20">
    <source>
        <dbReference type="PROSITE" id="PS50262"/>
    </source>
</evidence>
<evidence type="ECO:0000256" key="1">
    <source>
        <dbReference type="ARBA" id="ARBA00004651"/>
    </source>
</evidence>
<reference evidence="21" key="1">
    <citation type="submission" date="2025-08" db="UniProtKB">
        <authorList>
            <consortium name="Ensembl"/>
        </authorList>
    </citation>
    <scope>IDENTIFICATION</scope>
    <source>
        <strain evidence="21">Glennie</strain>
    </source>
</reference>
<dbReference type="InParanoid" id="A0A6I8NUY8"/>
<dbReference type="GeneTree" id="ENSGT01140000282544"/>
<keyword evidence="6" id="KW-0765">Sulfation</keyword>
<feature type="transmembrane region" description="Helical" evidence="19">
    <location>
        <begin position="304"/>
        <end position="326"/>
    </location>
</feature>
<evidence type="ECO:0000256" key="13">
    <source>
        <dbReference type="ARBA" id="ARBA00023180"/>
    </source>
</evidence>
<evidence type="ECO:0000256" key="3">
    <source>
        <dbReference type="ARBA" id="ARBA00022475"/>
    </source>
</evidence>
<keyword evidence="12 18" id="KW-0675">Receptor</keyword>
<keyword evidence="3" id="KW-1003">Cell membrane</keyword>
<dbReference type="GO" id="GO:0006935">
    <property type="term" value="P:chemotaxis"/>
    <property type="evidence" value="ECO:0007669"/>
    <property type="project" value="UniProtKB-KW"/>
</dbReference>
<evidence type="ECO:0000256" key="18">
    <source>
        <dbReference type="RuleBase" id="RU000688"/>
    </source>
</evidence>
<dbReference type="PRINTS" id="PR01104">
    <property type="entry name" value="ANPHYLATOXNR"/>
</dbReference>
<dbReference type="SUPFAM" id="SSF81321">
    <property type="entry name" value="Family A G protein-coupled receptor-like"/>
    <property type="match status" value="1"/>
</dbReference>
<dbReference type="GO" id="GO:0005886">
    <property type="term" value="C:plasma membrane"/>
    <property type="evidence" value="ECO:0000318"/>
    <property type="project" value="GO_Central"/>
</dbReference>
<protein>
    <recommendedName>
        <fullName evidence="2">C3a anaphylatoxin chemotactic receptor</fullName>
    </recommendedName>
</protein>
<evidence type="ECO:0000313" key="21">
    <source>
        <dbReference type="Ensembl" id="ENSOANP00000045124.1"/>
    </source>
</evidence>
<evidence type="ECO:0000313" key="22">
    <source>
        <dbReference type="Proteomes" id="UP000002279"/>
    </source>
</evidence>
<dbReference type="PRINTS" id="PR01060">
    <property type="entry name" value="C3ANPHYLTXNR"/>
</dbReference>
<dbReference type="InterPro" id="IPR000276">
    <property type="entry name" value="GPCR_Rhodpsn"/>
</dbReference>
<keyword evidence="10 19" id="KW-0472">Membrane</keyword>
<dbReference type="Ensembl" id="ENSOANT00000025139.2">
    <property type="protein sequence ID" value="ENSOANP00000045124.1"/>
    <property type="gene ID" value="ENSOANG00000015996.2"/>
</dbReference>
<dbReference type="Bgee" id="ENSOANG00000015996">
    <property type="expression patterns" value="Expressed in liver and 5 other cell types or tissues"/>
</dbReference>
<keyword evidence="14 18" id="KW-0807">Transducer</keyword>
<comment type="similarity">
    <text evidence="18">Belongs to the G-protein coupled receptor 1 family.</text>
</comment>
<evidence type="ECO:0000256" key="12">
    <source>
        <dbReference type="ARBA" id="ARBA00023170"/>
    </source>
</evidence>
<feature type="transmembrane region" description="Helical" evidence="19">
    <location>
        <begin position="338"/>
        <end position="362"/>
    </location>
</feature>
<keyword evidence="22" id="KW-1185">Reference proteome</keyword>
<keyword evidence="5" id="KW-0597">Phosphoprotein</keyword>